<sequence>MARSLRFCHMYGITKKMDTQMPPTTAAPPRPSPNTYRMAKLNASHDILYHVRNVWIRSGFSLASMSLGRLAPVDLSKASIWSRTTKLTFCMPRRSPGNALLATAVPSNGAGGSTSSRGRSLANSAWICSTCSGDNT</sequence>
<accession>W4GTV7</accession>
<dbReference type="VEuPathDB" id="FungiDB:H257_05000"/>
<name>W4GTV7_APHAT</name>
<dbReference type="GeneID" id="20806996"/>
<dbReference type="RefSeq" id="XP_009828007.1">
    <property type="nucleotide sequence ID" value="XM_009829705.1"/>
</dbReference>
<organism evidence="1">
    <name type="scientific">Aphanomyces astaci</name>
    <name type="common">Crayfish plague agent</name>
    <dbReference type="NCBI Taxonomy" id="112090"/>
    <lineage>
        <taxon>Eukaryota</taxon>
        <taxon>Sar</taxon>
        <taxon>Stramenopiles</taxon>
        <taxon>Oomycota</taxon>
        <taxon>Saprolegniomycetes</taxon>
        <taxon>Saprolegniales</taxon>
        <taxon>Verrucalvaceae</taxon>
        <taxon>Aphanomyces</taxon>
    </lineage>
</organism>
<protein>
    <submittedName>
        <fullName evidence="1">Uncharacterized protein</fullName>
    </submittedName>
</protein>
<reference evidence="1" key="1">
    <citation type="submission" date="2013-12" db="EMBL/GenBank/DDBJ databases">
        <title>The Genome Sequence of Aphanomyces astaci APO3.</title>
        <authorList>
            <consortium name="The Broad Institute Genomics Platform"/>
            <person name="Russ C."/>
            <person name="Tyler B."/>
            <person name="van West P."/>
            <person name="Dieguez-Uribeondo J."/>
            <person name="Young S.K."/>
            <person name="Zeng Q."/>
            <person name="Gargeya S."/>
            <person name="Fitzgerald M."/>
            <person name="Abouelleil A."/>
            <person name="Alvarado L."/>
            <person name="Chapman S.B."/>
            <person name="Gainer-Dewar J."/>
            <person name="Goldberg J."/>
            <person name="Griggs A."/>
            <person name="Gujja S."/>
            <person name="Hansen M."/>
            <person name="Howarth C."/>
            <person name="Imamovic A."/>
            <person name="Ireland A."/>
            <person name="Larimer J."/>
            <person name="McCowan C."/>
            <person name="Murphy C."/>
            <person name="Pearson M."/>
            <person name="Poon T.W."/>
            <person name="Priest M."/>
            <person name="Roberts A."/>
            <person name="Saif S."/>
            <person name="Shea T."/>
            <person name="Sykes S."/>
            <person name="Wortman J."/>
            <person name="Nusbaum C."/>
            <person name="Birren B."/>
        </authorList>
    </citation>
    <scope>NUCLEOTIDE SEQUENCE [LARGE SCALE GENOMIC DNA]</scope>
    <source>
        <strain evidence="1">APO3</strain>
    </source>
</reference>
<dbReference type="AlphaFoldDB" id="W4GTV7"/>
<evidence type="ECO:0000313" key="1">
    <source>
        <dbReference type="EMBL" id="ETV82338.1"/>
    </source>
</evidence>
<proteinExistence type="predicted"/>
<dbReference type="EMBL" id="KI913122">
    <property type="protein sequence ID" value="ETV82338.1"/>
    <property type="molecule type" value="Genomic_DNA"/>
</dbReference>
<gene>
    <name evidence="1" type="ORF">H257_05000</name>
</gene>